<gene>
    <name evidence="1" type="ORF">M422DRAFT_53423</name>
</gene>
<proteinExistence type="predicted"/>
<protein>
    <submittedName>
        <fullName evidence="1">Uncharacterized protein</fullName>
    </submittedName>
</protein>
<reference evidence="1 2" key="1">
    <citation type="submission" date="2014-06" db="EMBL/GenBank/DDBJ databases">
        <title>Evolutionary Origins and Diversification of the Mycorrhizal Mutualists.</title>
        <authorList>
            <consortium name="DOE Joint Genome Institute"/>
            <consortium name="Mycorrhizal Genomics Consortium"/>
            <person name="Kohler A."/>
            <person name="Kuo A."/>
            <person name="Nagy L.G."/>
            <person name="Floudas D."/>
            <person name="Copeland A."/>
            <person name="Barry K.W."/>
            <person name="Cichocki N."/>
            <person name="Veneault-Fourrey C."/>
            <person name="LaButti K."/>
            <person name="Lindquist E.A."/>
            <person name="Lipzen A."/>
            <person name="Lundell T."/>
            <person name="Morin E."/>
            <person name="Murat C."/>
            <person name="Riley R."/>
            <person name="Ohm R."/>
            <person name="Sun H."/>
            <person name="Tunlid A."/>
            <person name="Henrissat B."/>
            <person name="Grigoriev I.V."/>
            <person name="Hibbett D.S."/>
            <person name="Martin F."/>
        </authorList>
    </citation>
    <scope>NUCLEOTIDE SEQUENCE [LARGE SCALE GENOMIC DNA]</scope>
    <source>
        <strain evidence="1 2">SS14</strain>
    </source>
</reference>
<organism evidence="1 2">
    <name type="scientific">Sphaerobolus stellatus (strain SS14)</name>
    <dbReference type="NCBI Taxonomy" id="990650"/>
    <lineage>
        <taxon>Eukaryota</taxon>
        <taxon>Fungi</taxon>
        <taxon>Dikarya</taxon>
        <taxon>Basidiomycota</taxon>
        <taxon>Agaricomycotina</taxon>
        <taxon>Agaricomycetes</taxon>
        <taxon>Phallomycetidae</taxon>
        <taxon>Geastrales</taxon>
        <taxon>Sphaerobolaceae</taxon>
        <taxon>Sphaerobolus</taxon>
    </lineage>
</organism>
<keyword evidence="2" id="KW-1185">Reference proteome</keyword>
<dbReference type="AlphaFoldDB" id="A0A0C9V175"/>
<evidence type="ECO:0000313" key="2">
    <source>
        <dbReference type="Proteomes" id="UP000054279"/>
    </source>
</evidence>
<name>A0A0C9V175_SPHS4</name>
<accession>A0A0C9V175</accession>
<evidence type="ECO:0000313" key="1">
    <source>
        <dbReference type="EMBL" id="KIJ31326.1"/>
    </source>
</evidence>
<dbReference type="EMBL" id="KN837244">
    <property type="protein sequence ID" value="KIJ31326.1"/>
    <property type="molecule type" value="Genomic_DNA"/>
</dbReference>
<dbReference type="HOGENOM" id="CLU_1384948_0_0_1"/>
<sequence>MTSLWSKFKAHRQVKKYRKEEWNRIRNNEVRASVDQRISAFSSALLPITVYFPGNSNSVYVRKVLYVDNDQTGLQGISDTLVSRENSCIQVCNFSPKPYYIHQEQLVGYAPDPSKYLDKPSQGGSLTLQKSFAGLIQGIATALRPVSNIGSVSQVEPLIEEVQGSPKTQELPPEFVSSTRLSTEVNINPDLTKEQQI</sequence>
<dbReference type="Proteomes" id="UP000054279">
    <property type="component" value="Unassembled WGS sequence"/>
</dbReference>